<evidence type="ECO:0000256" key="3">
    <source>
        <dbReference type="ARBA" id="ARBA00023163"/>
    </source>
</evidence>
<organism evidence="5 6">
    <name type="scientific">Rubritalea tangerina</name>
    <dbReference type="NCBI Taxonomy" id="430798"/>
    <lineage>
        <taxon>Bacteria</taxon>
        <taxon>Pseudomonadati</taxon>
        <taxon>Verrucomicrobiota</taxon>
        <taxon>Verrucomicrobiia</taxon>
        <taxon>Verrucomicrobiales</taxon>
        <taxon>Rubritaleaceae</taxon>
        <taxon>Rubritalea</taxon>
    </lineage>
</organism>
<dbReference type="Proteomes" id="UP001597389">
    <property type="component" value="Unassembled WGS sequence"/>
</dbReference>
<keyword evidence="1" id="KW-0805">Transcription regulation</keyword>
<keyword evidence="6" id="KW-1185">Reference proteome</keyword>
<dbReference type="Pfam" id="PF02311">
    <property type="entry name" value="AraC_binding"/>
    <property type="match status" value="1"/>
</dbReference>
<keyword evidence="3" id="KW-0804">Transcription</keyword>
<dbReference type="EMBL" id="JBHUJB010000089">
    <property type="protein sequence ID" value="MFD2160708.1"/>
    <property type="molecule type" value="Genomic_DNA"/>
</dbReference>
<evidence type="ECO:0000256" key="2">
    <source>
        <dbReference type="ARBA" id="ARBA00023125"/>
    </source>
</evidence>
<reference evidence="6" key="1">
    <citation type="journal article" date="2019" name="Int. J. Syst. Evol. Microbiol.">
        <title>The Global Catalogue of Microorganisms (GCM) 10K type strain sequencing project: providing services to taxonomists for standard genome sequencing and annotation.</title>
        <authorList>
            <consortium name="The Broad Institute Genomics Platform"/>
            <consortium name="The Broad Institute Genome Sequencing Center for Infectious Disease"/>
            <person name="Wu L."/>
            <person name="Ma J."/>
        </authorList>
    </citation>
    <scope>NUCLEOTIDE SEQUENCE [LARGE SCALE GENOMIC DNA]</scope>
    <source>
        <strain evidence="6">CCUG 57942</strain>
    </source>
</reference>
<dbReference type="PANTHER" id="PTHR43280:SF2">
    <property type="entry name" value="HTH-TYPE TRANSCRIPTIONAL REGULATOR EXSA"/>
    <property type="match status" value="1"/>
</dbReference>
<dbReference type="PROSITE" id="PS01124">
    <property type="entry name" value="HTH_ARAC_FAMILY_2"/>
    <property type="match status" value="1"/>
</dbReference>
<dbReference type="SUPFAM" id="SSF51215">
    <property type="entry name" value="Regulatory protein AraC"/>
    <property type="match status" value="1"/>
</dbReference>
<evidence type="ECO:0000259" key="4">
    <source>
        <dbReference type="PROSITE" id="PS01124"/>
    </source>
</evidence>
<dbReference type="InterPro" id="IPR014710">
    <property type="entry name" value="RmlC-like_jellyroll"/>
</dbReference>
<dbReference type="RefSeq" id="WP_377178899.1">
    <property type="nucleotide sequence ID" value="NZ_JBHUJB010000089.1"/>
</dbReference>
<protein>
    <submittedName>
        <fullName evidence="5">AraC family transcriptional regulator</fullName>
    </submittedName>
</protein>
<dbReference type="InterPro" id="IPR018060">
    <property type="entry name" value="HTH_AraC"/>
</dbReference>
<sequence>MASSKPTRNYREFGSGTQISVVRASESDSREWLEEAPVCQALGKYNILHAAVIKAGEGLKVSRVEQSGTFMMACLEGEGQVLADGRWQTIRVGQACLLPPFVTNAFKKIEGKPWRFCWVRYIESKESNPIVSEISPVVGSFHGWSLARAIQGLIEETESVGGQAATHHWIELMHGYVMSFAQPHQSDNRLWKLWNVVEQNLEQDWTLQSLSQLACLSEEHLRRLCKKQLGRSPVQHLTFLRMQKACSLLATTEDKIEVIAKAVGYRSAFHFSNVFSKWVGCRPSEHRKASY</sequence>
<name>A0ABW4ZFB3_9BACT</name>
<dbReference type="Gene3D" id="2.60.120.10">
    <property type="entry name" value="Jelly Rolls"/>
    <property type="match status" value="1"/>
</dbReference>
<accession>A0ABW4ZFB3</accession>
<dbReference type="PANTHER" id="PTHR43280">
    <property type="entry name" value="ARAC-FAMILY TRANSCRIPTIONAL REGULATOR"/>
    <property type="match status" value="1"/>
</dbReference>
<gene>
    <name evidence="5" type="ORF">ACFSW8_17520</name>
</gene>
<keyword evidence="2" id="KW-0238">DNA-binding</keyword>
<comment type="caution">
    <text evidence="5">The sequence shown here is derived from an EMBL/GenBank/DDBJ whole genome shotgun (WGS) entry which is preliminary data.</text>
</comment>
<dbReference type="Pfam" id="PF12833">
    <property type="entry name" value="HTH_18"/>
    <property type="match status" value="1"/>
</dbReference>
<evidence type="ECO:0000313" key="5">
    <source>
        <dbReference type="EMBL" id="MFD2160708.1"/>
    </source>
</evidence>
<evidence type="ECO:0000313" key="6">
    <source>
        <dbReference type="Proteomes" id="UP001597389"/>
    </source>
</evidence>
<dbReference type="InterPro" id="IPR037923">
    <property type="entry name" value="HTH-like"/>
</dbReference>
<proteinExistence type="predicted"/>
<dbReference type="InterPro" id="IPR003313">
    <property type="entry name" value="AraC-bd"/>
</dbReference>
<dbReference type="InterPro" id="IPR009057">
    <property type="entry name" value="Homeodomain-like_sf"/>
</dbReference>
<dbReference type="SMART" id="SM00342">
    <property type="entry name" value="HTH_ARAC"/>
    <property type="match status" value="1"/>
</dbReference>
<feature type="domain" description="HTH araC/xylS-type" evidence="4">
    <location>
        <begin position="191"/>
        <end position="289"/>
    </location>
</feature>
<dbReference type="SUPFAM" id="SSF46689">
    <property type="entry name" value="Homeodomain-like"/>
    <property type="match status" value="2"/>
</dbReference>
<dbReference type="Gene3D" id="1.10.10.60">
    <property type="entry name" value="Homeodomain-like"/>
    <property type="match status" value="1"/>
</dbReference>
<evidence type="ECO:0000256" key="1">
    <source>
        <dbReference type="ARBA" id="ARBA00023015"/>
    </source>
</evidence>